<dbReference type="PANTHER" id="PTHR10983:SF16">
    <property type="entry name" value="LYSOCARDIOLIPIN ACYLTRANSFERASE 1"/>
    <property type="match status" value="1"/>
</dbReference>
<dbReference type="GO" id="GO:0005783">
    <property type="term" value="C:endoplasmic reticulum"/>
    <property type="evidence" value="ECO:0007669"/>
    <property type="project" value="TreeGrafter"/>
</dbReference>
<dbReference type="Proteomes" id="UP000676310">
    <property type="component" value="Unassembled WGS sequence"/>
</dbReference>
<dbReference type="AlphaFoldDB" id="A0A8J2I5X4"/>
<protein>
    <recommendedName>
        <fullName evidence="3">Phospholipid/glycerol acyltransferase domain-containing protein</fullName>
    </recommendedName>
</protein>
<reference evidence="1" key="1">
    <citation type="submission" date="2021-05" db="EMBL/GenBank/DDBJ databases">
        <authorList>
            <person name="Stam R."/>
        </authorList>
    </citation>
    <scope>NUCLEOTIDE SEQUENCE</scope>
    <source>
        <strain evidence="1">CS162</strain>
    </source>
</reference>
<dbReference type="PANTHER" id="PTHR10983">
    <property type="entry name" value="1-ACYLGLYCEROL-3-PHOSPHATE ACYLTRANSFERASE-RELATED"/>
    <property type="match status" value="1"/>
</dbReference>
<dbReference type="OrthoDB" id="189226at2759"/>
<name>A0A8J2I5X4_9PLEO</name>
<keyword evidence="2" id="KW-1185">Reference proteome</keyword>
<comment type="caution">
    <text evidence="1">The sequence shown here is derived from an EMBL/GenBank/DDBJ whole genome shotgun (WGS) entry which is preliminary data.</text>
</comment>
<organism evidence="1 2">
    <name type="scientific">Alternaria atra</name>
    <dbReference type="NCBI Taxonomy" id="119953"/>
    <lineage>
        <taxon>Eukaryota</taxon>
        <taxon>Fungi</taxon>
        <taxon>Dikarya</taxon>
        <taxon>Ascomycota</taxon>
        <taxon>Pezizomycotina</taxon>
        <taxon>Dothideomycetes</taxon>
        <taxon>Pleosporomycetidae</taxon>
        <taxon>Pleosporales</taxon>
        <taxon>Pleosporineae</taxon>
        <taxon>Pleosporaceae</taxon>
        <taxon>Alternaria</taxon>
        <taxon>Alternaria sect. Ulocladioides</taxon>
    </lineage>
</organism>
<accession>A0A8J2I5X4</accession>
<dbReference type="GO" id="GO:0036149">
    <property type="term" value="P:phosphatidylinositol acyl-chain remodeling"/>
    <property type="evidence" value="ECO:0007669"/>
    <property type="project" value="TreeGrafter"/>
</dbReference>
<evidence type="ECO:0008006" key="3">
    <source>
        <dbReference type="Google" id="ProtNLM"/>
    </source>
</evidence>
<evidence type="ECO:0000313" key="1">
    <source>
        <dbReference type="EMBL" id="CAG5173639.1"/>
    </source>
</evidence>
<dbReference type="EMBL" id="CAJRGZ010000022">
    <property type="protein sequence ID" value="CAG5173639.1"/>
    <property type="molecule type" value="Genomic_DNA"/>
</dbReference>
<gene>
    <name evidence="1" type="ORF">ALTATR162_LOCUS7662</name>
</gene>
<dbReference type="GO" id="GO:0016746">
    <property type="term" value="F:acyltransferase activity"/>
    <property type="evidence" value="ECO:0007669"/>
    <property type="project" value="TreeGrafter"/>
</dbReference>
<proteinExistence type="predicted"/>
<evidence type="ECO:0000313" key="2">
    <source>
        <dbReference type="Proteomes" id="UP000676310"/>
    </source>
</evidence>
<dbReference type="GeneID" id="67019687"/>
<dbReference type="RefSeq" id="XP_043171225.1">
    <property type="nucleotide sequence ID" value="XM_043315290.1"/>
</dbReference>
<sequence length="119" mass="13941">MWLLIFPEGTNSFSNTRGMSKKWANKMNIHDLKNVLLPRTEVLQFCLEALNPTVQRMYDCTIAYEGIPPDEFGQDIYSLQNLYIEHQNAPVTHIHRRRFGVGEIPLGDAKAFDQWLYRR</sequence>